<feature type="transmembrane region" description="Helical" evidence="6">
    <location>
        <begin position="69"/>
        <end position="87"/>
    </location>
</feature>
<feature type="transmembrane region" description="Helical" evidence="6">
    <location>
        <begin position="138"/>
        <end position="158"/>
    </location>
</feature>
<comment type="caution">
    <text evidence="7">The sequence shown here is derived from an EMBL/GenBank/DDBJ whole genome shotgun (WGS) entry which is preliminary data.</text>
</comment>
<dbReference type="PANTHER" id="PTHR12608">
    <property type="entry name" value="TRANSMEMBRANE PROTEIN HTP-1 RELATED"/>
    <property type="match status" value="1"/>
</dbReference>
<keyword evidence="3 6" id="KW-0812">Transmembrane</keyword>
<evidence type="ECO:0000313" key="8">
    <source>
        <dbReference type="Proteomes" id="UP000250462"/>
    </source>
</evidence>
<dbReference type="InterPro" id="IPR001727">
    <property type="entry name" value="GDT1-like"/>
</dbReference>
<feature type="transmembrane region" description="Helical" evidence="6">
    <location>
        <begin position="99"/>
        <end position="118"/>
    </location>
</feature>
<sequence>MAEFWAGMLISFGVVFVAELGDKSQLLAMTFAARYKTWHVLAALIGVAVTVHLASAAVGAGIGAALPTGWINVVAGVAFLGFAGWTLRGGSADDDEQGVTRRAAGSAIITVAGAFLLAELGDKTMLATITLAAQYHWVGVWIGSTVGLVTVSALAIVVGRMLGQRLPEHIVRYGAAALFVLVGLVLLGEGAHTLLTSR</sequence>
<evidence type="ECO:0000256" key="5">
    <source>
        <dbReference type="ARBA" id="ARBA00023136"/>
    </source>
</evidence>
<dbReference type="EMBL" id="QMIG01000014">
    <property type="protein sequence ID" value="RAW13103.1"/>
    <property type="molecule type" value="Genomic_DNA"/>
</dbReference>
<dbReference type="OrthoDB" id="5188730at2"/>
<evidence type="ECO:0000256" key="6">
    <source>
        <dbReference type="RuleBase" id="RU365102"/>
    </source>
</evidence>
<organism evidence="7 8">
    <name type="scientific">Phytoactinopolyspora halophila</name>
    <dbReference type="NCBI Taxonomy" id="1981511"/>
    <lineage>
        <taxon>Bacteria</taxon>
        <taxon>Bacillati</taxon>
        <taxon>Actinomycetota</taxon>
        <taxon>Actinomycetes</taxon>
        <taxon>Jiangellales</taxon>
        <taxon>Jiangellaceae</taxon>
        <taxon>Phytoactinopolyspora</taxon>
    </lineage>
</organism>
<evidence type="ECO:0000256" key="3">
    <source>
        <dbReference type="ARBA" id="ARBA00022692"/>
    </source>
</evidence>
<accession>A0A329QLH7</accession>
<dbReference type="RefSeq" id="WP_112258873.1">
    <property type="nucleotide sequence ID" value="NZ_QMIG01000014.1"/>
</dbReference>
<comment type="similarity">
    <text evidence="2 6">Belongs to the GDT1 family.</text>
</comment>
<evidence type="ECO:0000256" key="1">
    <source>
        <dbReference type="ARBA" id="ARBA00004141"/>
    </source>
</evidence>
<feature type="transmembrane region" description="Helical" evidence="6">
    <location>
        <begin position="6"/>
        <end position="21"/>
    </location>
</feature>
<evidence type="ECO:0000256" key="4">
    <source>
        <dbReference type="ARBA" id="ARBA00022989"/>
    </source>
</evidence>
<dbReference type="GO" id="GO:0046873">
    <property type="term" value="F:metal ion transmembrane transporter activity"/>
    <property type="evidence" value="ECO:0007669"/>
    <property type="project" value="InterPro"/>
</dbReference>
<evidence type="ECO:0000313" key="7">
    <source>
        <dbReference type="EMBL" id="RAW13103.1"/>
    </source>
</evidence>
<evidence type="ECO:0000256" key="2">
    <source>
        <dbReference type="ARBA" id="ARBA00009190"/>
    </source>
</evidence>
<proteinExistence type="inferred from homology"/>
<keyword evidence="4 6" id="KW-1133">Transmembrane helix</keyword>
<feature type="transmembrane region" description="Helical" evidence="6">
    <location>
        <begin position="170"/>
        <end position="188"/>
    </location>
</feature>
<dbReference type="Pfam" id="PF01169">
    <property type="entry name" value="GDT1"/>
    <property type="match status" value="2"/>
</dbReference>
<protein>
    <recommendedName>
        <fullName evidence="6">GDT1 family protein</fullName>
    </recommendedName>
</protein>
<dbReference type="GO" id="GO:0016020">
    <property type="term" value="C:membrane"/>
    <property type="evidence" value="ECO:0007669"/>
    <property type="project" value="UniProtKB-SubCell"/>
</dbReference>
<dbReference type="Proteomes" id="UP000250462">
    <property type="component" value="Unassembled WGS sequence"/>
</dbReference>
<gene>
    <name evidence="7" type="ORF">DPM12_13605</name>
</gene>
<keyword evidence="5 6" id="KW-0472">Membrane</keyword>
<feature type="transmembrane region" description="Helical" evidence="6">
    <location>
        <begin position="41"/>
        <end position="63"/>
    </location>
</feature>
<dbReference type="PANTHER" id="PTHR12608:SF1">
    <property type="entry name" value="TRANSMEMBRANE PROTEIN 165"/>
    <property type="match status" value="1"/>
</dbReference>
<reference evidence="7 8" key="1">
    <citation type="submission" date="2018-06" db="EMBL/GenBank/DDBJ databases">
        <title>Phytoactinopolyspora halophila sp. nov., a novel halophilic actinomycete isolated from a saline soil in China.</title>
        <authorList>
            <person name="Tang S.-K."/>
        </authorList>
    </citation>
    <scope>NUCLEOTIDE SEQUENCE [LARGE SCALE GENOMIC DNA]</scope>
    <source>
        <strain evidence="7 8">YIM 96934</strain>
    </source>
</reference>
<comment type="subcellular location">
    <subcellularLocation>
        <location evidence="1 6">Membrane</location>
        <topology evidence="1 6">Multi-pass membrane protein</topology>
    </subcellularLocation>
</comment>
<name>A0A329QLH7_9ACTN</name>
<keyword evidence="8" id="KW-1185">Reference proteome</keyword>
<dbReference type="AlphaFoldDB" id="A0A329QLH7"/>